<evidence type="ECO:0000256" key="4">
    <source>
        <dbReference type="ARBA" id="ARBA00022679"/>
    </source>
</evidence>
<dbReference type="InterPro" id="IPR051612">
    <property type="entry name" value="Teichoic_Acid_Biosynth"/>
</dbReference>
<evidence type="ECO:0000313" key="8">
    <source>
        <dbReference type="Proteomes" id="UP000636579"/>
    </source>
</evidence>
<dbReference type="RefSeq" id="WP_192592585.1">
    <property type="nucleotide sequence ID" value="NZ_JADBEE010000002.1"/>
</dbReference>
<keyword evidence="5" id="KW-0777">Teichoic acid biosynthesis</keyword>
<dbReference type="Gene3D" id="3.40.50.11820">
    <property type="match status" value="1"/>
</dbReference>
<dbReference type="EC" id="2.7.8.14" evidence="7"/>
<dbReference type="SUPFAM" id="SSF53756">
    <property type="entry name" value="UDP-Glycosyltransferase/glycogen phosphorylase"/>
    <property type="match status" value="1"/>
</dbReference>
<keyword evidence="8" id="KW-1185">Reference proteome</keyword>
<dbReference type="GO" id="GO:0047356">
    <property type="term" value="F:CDP-ribitol ribitolphosphotransferase activity"/>
    <property type="evidence" value="ECO:0007669"/>
    <property type="project" value="UniProtKB-EC"/>
</dbReference>
<evidence type="ECO:0000313" key="7">
    <source>
        <dbReference type="EMBL" id="MBE1515792.1"/>
    </source>
</evidence>
<dbReference type="Pfam" id="PF04464">
    <property type="entry name" value="Glyphos_transf"/>
    <property type="match status" value="1"/>
</dbReference>
<dbReference type="EMBL" id="JADBEE010000002">
    <property type="protein sequence ID" value="MBE1515792.1"/>
    <property type="molecule type" value="Genomic_DNA"/>
</dbReference>
<comment type="similarity">
    <text evidence="2">Belongs to the CDP-glycerol glycerophosphotransferase family.</text>
</comment>
<comment type="caution">
    <text evidence="7">The sequence shown here is derived from an EMBL/GenBank/DDBJ whole genome shotgun (WGS) entry which is preliminary data.</text>
</comment>
<keyword evidence="3" id="KW-1003">Cell membrane</keyword>
<dbReference type="InterPro" id="IPR043148">
    <property type="entry name" value="TagF_C"/>
</dbReference>
<protein>
    <submittedName>
        <fullName evidence="7">CDP-ribitol ribitolphosphotransferase</fullName>
        <ecNumber evidence="7">2.7.8.14</ecNumber>
    </submittedName>
</protein>
<proteinExistence type="inferred from homology"/>
<dbReference type="InterPro" id="IPR043149">
    <property type="entry name" value="TagF_N"/>
</dbReference>
<sequence>MIKAALPHALSVLTFGARAIYAGMKLLPVQKKVVLITREPRQISADFKLLQESLKRKHPGHRVIVIKHNKLSPSYIGRALREMYHLATCDGCLVDGYIIPVSILNHRKDLKIGQIWHALGAIKKFGHLASGRREGLAPRVANSIRMHENYSFICASGSYTAATYAEAFGVPPEMVQPLGMPRVDYLLDDAGSAARRDRILQHHPQLAHGKTVIYVPTFRRGQQVSYLELAAAFDGDLGNLVMLPHPADRTPVPESNGVIIGTGDFGILDWLSVADVVITDYSAITYEATLRDIPLVFWPYDMDYYLKARGLALDYFAEVPGPIATSAAEAVSTALALEDTDYNEFRSRHLDFVTNPDGSLPEENPRCADRIVDALQLKQV</sequence>
<accession>A0ABR9J9W4</accession>
<name>A0ABR9J9W4_9MICC</name>
<evidence type="ECO:0000256" key="5">
    <source>
        <dbReference type="ARBA" id="ARBA00022944"/>
    </source>
</evidence>
<keyword evidence="4 7" id="KW-0808">Transferase</keyword>
<dbReference type="InterPro" id="IPR007554">
    <property type="entry name" value="Glycerophosphate_synth"/>
</dbReference>
<gene>
    <name evidence="7" type="ORF">H4W26_002584</name>
</gene>
<evidence type="ECO:0000256" key="1">
    <source>
        <dbReference type="ARBA" id="ARBA00004202"/>
    </source>
</evidence>
<dbReference type="Proteomes" id="UP000636579">
    <property type="component" value="Unassembled WGS sequence"/>
</dbReference>
<evidence type="ECO:0000256" key="6">
    <source>
        <dbReference type="ARBA" id="ARBA00023136"/>
    </source>
</evidence>
<evidence type="ECO:0000256" key="2">
    <source>
        <dbReference type="ARBA" id="ARBA00010488"/>
    </source>
</evidence>
<comment type="subcellular location">
    <subcellularLocation>
        <location evidence="1">Cell membrane</location>
        <topology evidence="1">Peripheral membrane protein</topology>
    </subcellularLocation>
</comment>
<reference evidence="7 8" key="1">
    <citation type="submission" date="2020-10" db="EMBL/GenBank/DDBJ databases">
        <title>Sequencing the genomes of 1000 actinobacteria strains.</title>
        <authorList>
            <person name="Klenk H.-P."/>
        </authorList>
    </citation>
    <scope>NUCLEOTIDE SEQUENCE [LARGE SCALE GENOMIC DNA]</scope>
    <source>
        <strain evidence="7 8">DSM 15474</strain>
    </source>
</reference>
<evidence type="ECO:0000256" key="3">
    <source>
        <dbReference type="ARBA" id="ARBA00022475"/>
    </source>
</evidence>
<organism evidence="7 8">
    <name type="scientific">Nesterenkonia halotolerans</name>
    <dbReference type="NCBI Taxonomy" id="225325"/>
    <lineage>
        <taxon>Bacteria</taxon>
        <taxon>Bacillati</taxon>
        <taxon>Actinomycetota</taxon>
        <taxon>Actinomycetes</taxon>
        <taxon>Micrococcales</taxon>
        <taxon>Micrococcaceae</taxon>
        <taxon>Nesterenkonia</taxon>
    </lineage>
</organism>
<dbReference type="PANTHER" id="PTHR37316">
    <property type="entry name" value="TEICHOIC ACID GLYCEROL-PHOSPHATE PRIMASE"/>
    <property type="match status" value="1"/>
</dbReference>
<dbReference type="PANTHER" id="PTHR37316:SF1">
    <property type="entry name" value="TEICHOIC ACID GLYCEROL-PHOSPHATE PRIMASE"/>
    <property type="match status" value="1"/>
</dbReference>
<dbReference type="Gene3D" id="3.40.50.12580">
    <property type="match status" value="1"/>
</dbReference>
<keyword evidence="6" id="KW-0472">Membrane</keyword>